<dbReference type="InterPro" id="IPR036380">
    <property type="entry name" value="Isochorismatase-like_sf"/>
</dbReference>
<dbReference type="Gene3D" id="3.40.50.850">
    <property type="entry name" value="Isochorismatase-like"/>
    <property type="match status" value="1"/>
</dbReference>
<evidence type="ECO:0000256" key="1">
    <source>
        <dbReference type="ARBA" id="ARBA00006336"/>
    </source>
</evidence>
<feature type="domain" description="Isochorismatase-like" evidence="3">
    <location>
        <begin position="26"/>
        <end position="213"/>
    </location>
</feature>
<reference evidence="4 5" key="1">
    <citation type="submission" date="2016-02" db="EMBL/GenBank/DDBJ databases">
        <title>Complete genome sequence and transcriptome regulation of the pentose utilising yeast Sugiyamaella lignohabitans.</title>
        <authorList>
            <person name="Bellasio M."/>
            <person name="Peymann A."/>
            <person name="Valli M."/>
            <person name="Sipitzky M."/>
            <person name="Graf A."/>
            <person name="Sauer M."/>
            <person name="Marx H."/>
            <person name="Mattanovich D."/>
        </authorList>
    </citation>
    <scope>NUCLEOTIDE SEQUENCE [LARGE SCALE GENOMIC DNA]</scope>
    <source>
        <strain evidence="4 5">CBS 10342</strain>
    </source>
</reference>
<dbReference type="Pfam" id="PF00857">
    <property type="entry name" value="Isochorismatase"/>
    <property type="match status" value="1"/>
</dbReference>
<dbReference type="GeneID" id="30034233"/>
<proteinExistence type="inferred from homology"/>
<protein>
    <recommendedName>
        <fullName evidence="3">Isochorismatase-like domain-containing protein</fullName>
    </recommendedName>
</protein>
<dbReference type="OrthoDB" id="3341310at2759"/>
<dbReference type="KEGG" id="slb:AWJ20_2333"/>
<keyword evidence="2" id="KW-0378">Hydrolase</keyword>
<dbReference type="GO" id="GO:0016787">
    <property type="term" value="F:hydrolase activity"/>
    <property type="evidence" value="ECO:0007669"/>
    <property type="project" value="UniProtKB-KW"/>
</dbReference>
<dbReference type="CDD" id="cd00431">
    <property type="entry name" value="cysteine_hydrolases"/>
    <property type="match status" value="1"/>
</dbReference>
<keyword evidence="5" id="KW-1185">Reference proteome</keyword>
<evidence type="ECO:0000256" key="2">
    <source>
        <dbReference type="ARBA" id="ARBA00022801"/>
    </source>
</evidence>
<name>A0A167F241_9ASCO</name>
<sequence length="627" mass="69248">MTPTVAEASIINARPKPFLLPSGRVALVIIDMQRDFVQQGGYGSYQCASKEIFAKVSESIGPLKSVLEMSRKSGVTVIHTREGHEADLPDCPPSKLLRQKESNPSQHTLCIGDNGPMGRLLVRGEYGHDIIDDLKPLRNEIVLDKPAKGSFCNTNFYEILTASGISHIVLTGVTTECCVATTFREANDRGFECCVLADCTGGFDPNIEKWTLEGFCAYDGLFGYLSNSTDFIDSLELYNRPIPDYVGPLSYAKLSQTYQTETKPADFIRSILEKSESHDALGLLLNSYLDINQQLNALEKLEDDPPALYGVPFITTGDVSSLIIQHAVDLGAIHIGSLPESNPVTGFNNNLDSVFDHDLCSFVISTDYDGSSHIMASSYNNKSVYSFVPSPRGVLQSKQSTSHLSIISCDLSIIRQLWVRLVCLDTMGNYPTPPIDYRHIADRGINIGLLTDGELHSDFQELAQEICLLTSSPLVEIGFDKWDKYVSTIELLHNQEKLSKMHVGQASFAELEITYLKDFEIPGWEVSANVSMAQLLETRFRDSLGPNKAHFLLASTLPSGFNRNCSGNMSVKEAISTKRNVFAFNSLNLPTITLSAFGQLSITVAARPGMDWEMLDFVQYLVKDRSV</sequence>
<dbReference type="Proteomes" id="UP000189580">
    <property type="component" value="Chromosome b"/>
</dbReference>
<accession>A0A167F241</accession>
<dbReference type="PANTHER" id="PTHR43540">
    <property type="entry name" value="PEROXYUREIDOACRYLATE/UREIDOACRYLATE AMIDOHYDROLASE-RELATED"/>
    <property type="match status" value="1"/>
</dbReference>
<dbReference type="EMBL" id="CP014503">
    <property type="protein sequence ID" value="ANB14726.1"/>
    <property type="molecule type" value="Genomic_DNA"/>
</dbReference>
<dbReference type="RefSeq" id="XP_018737203.1">
    <property type="nucleotide sequence ID" value="XM_018879270.1"/>
</dbReference>
<organism evidence="4 5">
    <name type="scientific">Sugiyamaella lignohabitans</name>
    <dbReference type="NCBI Taxonomy" id="796027"/>
    <lineage>
        <taxon>Eukaryota</taxon>
        <taxon>Fungi</taxon>
        <taxon>Dikarya</taxon>
        <taxon>Ascomycota</taxon>
        <taxon>Saccharomycotina</taxon>
        <taxon>Dipodascomycetes</taxon>
        <taxon>Dipodascales</taxon>
        <taxon>Trichomonascaceae</taxon>
        <taxon>Sugiyamaella</taxon>
    </lineage>
</organism>
<dbReference type="AlphaFoldDB" id="A0A167F241"/>
<evidence type="ECO:0000313" key="4">
    <source>
        <dbReference type="EMBL" id="ANB14726.1"/>
    </source>
</evidence>
<dbReference type="InterPro" id="IPR000868">
    <property type="entry name" value="Isochorismatase-like_dom"/>
</dbReference>
<comment type="similarity">
    <text evidence="1">Belongs to the isochorismatase family.</text>
</comment>
<dbReference type="InterPro" id="IPR050272">
    <property type="entry name" value="Isochorismatase-like_hydrls"/>
</dbReference>
<evidence type="ECO:0000259" key="3">
    <source>
        <dbReference type="Pfam" id="PF00857"/>
    </source>
</evidence>
<dbReference type="SUPFAM" id="SSF52499">
    <property type="entry name" value="Isochorismatase-like hydrolases"/>
    <property type="match status" value="1"/>
</dbReference>
<dbReference type="PANTHER" id="PTHR43540:SF9">
    <property type="entry name" value="FAMILY HYDROLASE, PUTATIVE (AFU_ORTHOLOGUE AFUA_2G08700)-RELATED"/>
    <property type="match status" value="1"/>
</dbReference>
<gene>
    <name evidence="4" type="ORF">AWJ20_2333</name>
</gene>
<evidence type="ECO:0000313" key="5">
    <source>
        <dbReference type="Proteomes" id="UP000189580"/>
    </source>
</evidence>